<dbReference type="Proteomes" id="UP001156690">
    <property type="component" value="Unassembled WGS sequence"/>
</dbReference>
<dbReference type="AlphaFoldDB" id="A0AAV5NLQ0"/>
<organism evidence="1 2">
    <name type="scientific">Vibrio penaeicida</name>
    <dbReference type="NCBI Taxonomy" id="104609"/>
    <lineage>
        <taxon>Bacteria</taxon>
        <taxon>Pseudomonadati</taxon>
        <taxon>Pseudomonadota</taxon>
        <taxon>Gammaproteobacteria</taxon>
        <taxon>Vibrionales</taxon>
        <taxon>Vibrionaceae</taxon>
        <taxon>Vibrio</taxon>
    </lineage>
</organism>
<evidence type="ECO:0000313" key="1">
    <source>
        <dbReference type="EMBL" id="GLQ71153.1"/>
    </source>
</evidence>
<comment type="caution">
    <text evidence="1">The sequence shown here is derived from an EMBL/GenBank/DDBJ whole genome shotgun (WGS) entry which is preliminary data.</text>
</comment>
<reference evidence="2" key="1">
    <citation type="journal article" date="2019" name="Int. J. Syst. Evol. Microbiol.">
        <title>The Global Catalogue of Microorganisms (GCM) 10K type strain sequencing project: providing services to taxonomists for standard genome sequencing and annotation.</title>
        <authorList>
            <consortium name="The Broad Institute Genomics Platform"/>
            <consortium name="The Broad Institute Genome Sequencing Center for Infectious Disease"/>
            <person name="Wu L."/>
            <person name="Ma J."/>
        </authorList>
    </citation>
    <scope>NUCLEOTIDE SEQUENCE [LARGE SCALE GENOMIC DNA]</scope>
    <source>
        <strain evidence="2">NBRC 15640</strain>
    </source>
</reference>
<proteinExistence type="predicted"/>
<protein>
    <submittedName>
        <fullName evidence="1">Uncharacterized protein</fullName>
    </submittedName>
</protein>
<evidence type="ECO:0000313" key="2">
    <source>
        <dbReference type="Proteomes" id="UP001156690"/>
    </source>
</evidence>
<name>A0AAV5NLQ0_9VIBR</name>
<dbReference type="RefSeq" id="WP_126609556.1">
    <property type="nucleotide sequence ID" value="NZ_AP025146.1"/>
</dbReference>
<accession>A0AAV5NLQ0</accession>
<keyword evidence="2" id="KW-1185">Reference proteome</keyword>
<dbReference type="EMBL" id="BSNX01000003">
    <property type="protein sequence ID" value="GLQ71153.1"/>
    <property type="molecule type" value="Genomic_DNA"/>
</dbReference>
<sequence length="115" mass="13021">MYDKLCADKDCFKENVGSLLSSGQNGQRVADFSYQGKDWQSWLQQEGVLVRLIDTHSGDRLFVEPALVYCSGAIDAALSHISFNAIEVYISDARLYLNLDLNVIFVWQLEEGKRL</sequence>
<gene>
    <name evidence="1" type="ORF">GCM10007932_05130</name>
</gene>